<dbReference type="EMBL" id="UWJD01000002">
    <property type="protein sequence ID" value="VCT85447.1"/>
    <property type="molecule type" value="Genomic_DNA"/>
</dbReference>
<dbReference type="InterPro" id="IPR053746">
    <property type="entry name" value="Viral_HT_Connector_Assembly"/>
</dbReference>
<dbReference type="RefSeq" id="WP_159116701.1">
    <property type="nucleotide sequence ID" value="NZ_UICQ01000002.1"/>
</dbReference>
<dbReference type="Proteomes" id="UP000431451">
    <property type="component" value="Unassembled WGS sequence"/>
</dbReference>
<dbReference type="AlphaFoldDB" id="A0A650MN48"/>
<gene>
    <name evidence="2" type="ORF">CNEONATNEC25_03048</name>
</gene>
<feature type="compositionally biased region" description="Polar residues" evidence="1">
    <location>
        <begin position="68"/>
        <end position="85"/>
    </location>
</feature>
<dbReference type="Gene3D" id="1.10.246.150">
    <property type="match status" value="1"/>
</dbReference>
<proteinExistence type="predicted"/>
<sequence>MELETLKALLGIIDDTKDVLLKFTISDVEETIKNFCNIDEVPEGLFNTAYRMAIELYRNENLGDESNPLGSISSISEGDTSTSFRSNATEFKDSLLKDYKKQLNKYRKLVW</sequence>
<evidence type="ECO:0008006" key="4">
    <source>
        <dbReference type="Google" id="ProtNLM"/>
    </source>
</evidence>
<evidence type="ECO:0000313" key="2">
    <source>
        <dbReference type="EMBL" id="VCT85447.1"/>
    </source>
</evidence>
<feature type="region of interest" description="Disordered" evidence="1">
    <location>
        <begin position="63"/>
        <end position="85"/>
    </location>
</feature>
<name>A0A650MN48_9CLOT</name>
<reference evidence="2 3" key="1">
    <citation type="submission" date="2018-06" db="EMBL/GenBank/DDBJ databases">
        <authorList>
            <consortium name="IHU Genomes"/>
        </authorList>
    </citation>
    <scope>NUCLEOTIDE SEQUENCE [LARGE SCALE GENOMIC DNA]</scope>
    <source>
        <strain evidence="2 3">NEC25</strain>
    </source>
</reference>
<dbReference type="InterPro" id="IPR021146">
    <property type="entry name" value="Phage_gp6-like_head-tail"/>
</dbReference>
<evidence type="ECO:0000313" key="3">
    <source>
        <dbReference type="Proteomes" id="UP000431451"/>
    </source>
</evidence>
<accession>A0A650MN48</accession>
<evidence type="ECO:0000256" key="1">
    <source>
        <dbReference type="SAM" id="MobiDB-lite"/>
    </source>
</evidence>
<protein>
    <recommendedName>
        <fullName evidence="4">Phage gp6-like head-tail connector protein</fullName>
    </recommendedName>
</protein>
<dbReference type="Pfam" id="PF05135">
    <property type="entry name" value="Phage_connect_1"/>
    <property type="match status" value="1"/>
</dbReference>
<organism evidence="2 3">
    <name type="scientific">Clostridium neonatale</name>
    <dbReference type="NCBI Taxonomy" id="137838"/>
    <lineage>
        <taxon>Bacteria</taxon>
        <taxon>Bacillati</taxon>
        <taxon>Bacillota</taxon>
        <taxon>Clostridia</taxon>
        <taxon>Eubacteriales</taxon>
        <taxon>Clostridiaceae</taxon>
        <taxon>Clostridium</taxon>
    </lineage>
</organism>